<dbReference type="EMBL" id="CP111016">
    <property type="protein sequence ID" value="WAR05855.1"/>
    <property type="molecule type" value="Genomic_DNA"/>
</dbReference>
<accession>A0ABY7E733</accession>
<gene>
    <name evidence="1" type="ORF">MAR_021224</name>
</gene>
<proteinExistence type="predicted"/>
<evidence type="ECO:0000313" key="2">
    <source>
        <dbReference type="Proteomes" id="UP001164746"/>
    </source>
</evidence>
<dbReference type="Proteomes" id="UP001164746">
    <property type="component" value="Chromosome 5"/>
</dbReference>
<sequence length="166" mass="18675">MFDVILKPLLPSIKHNIAVTHTHFDGAEYAVIHKKQRDPENVDLPSNQYMAPYDTKNKCFENAVTGSSVHVEQPIVPLEADNENDNGVFKQKNICNLDTANAKSPKRSTEELVYADVDIEHLDRFRVGLRACNDDEQTEYSDIVFGASCSVKSNSSNENVYDNNEL</sequence>
<keyword evidence="2" id="KW-1185">Reference proteome</keyword>
<evidence type="ECO:0000313" key="1">
    <source>
        <dbReference type="EMBL" id="WAR05855.1"/>
    </source>
</evidence>
<organism evidence="1 2">
    <name type="scientific">Mya arenaria</name>
    <name type="common">Soft-shell clam</name>
    <dbReference type="NCBI Taxonomy" id="6604"/>
    <lineage>
        <taxon>Eukaryota</taxon>
        <taxon>Metazoa</taxon>
        <taxon>Spiralia</taxon>
        <taxon>Lophotrochozoa</taxon>
        <taxon>Mollusca</taxon>
        <taxon>Bivalvia</taxon>
        <taxon>Autobranchia</taxon>
        <taxon>Heteroconchia</taxon>
        <taxon>Euheterodonta</taxon>
        <taxon>Imparidentia</taxon>
        <taxon>Neoheterodontei</taxon>
        <taxon>Myida</taxon>
        <taxon>Myoidea</taxon>
        <taxon>Myidae</taxon>
        <taxon>Mya</taxon>
    </lineage>
</organism>
<name>A0ABY7E733_MYAAR</name>
<reference evidence="1" key="1">
    <citation type="submission" date="2022-11" db="EMBL/GenBank/DDBJ databases">
        <title>Centuries of genome instability and evolution in soft-shell clam transmissible cancer (bioRxiv).</title>
        <authorList>
            <person name="Hart S.F.M."/>
            <person name="Yonemitsu M.A."/>
            <person name="Giersch R.M."/>
            <person name="Beal B.F."/>
            <person name="Arriagada G."/>
            <person name="Davis B.W."/>
            <person name="Ostrander E.A."/>
            <person name="Goff S.P."/>
            <person name="Metzger M.J."/>
        </authorList>
    </citation>
    <scope>NUCLEOTIDE SEQUENCE</scope>
    <source>
        <strain evidence="1">MELC-2E11</strain>
        <tissue evidence="1">Siphon/mantle</tissue>
    </source>
</reference>
<protein>
    <submittedName>
        <fullName evidence="1">Uncharacterized protein</fullName>
    </submittedName>
</protein>